<dbReference type="Proteomes" id="UP000076722">
    <property type="component" value="Unassembled WGS sequence"/>
</dbReference>
<dbReference type="Pfam" id="PF03732">
    <property type="entry name" value="Retrotrans_gag"/>
    <property type="match status" value="1"/>
</dbReference>
<feature type="non-terminal residue" evidence="2">
    <location>
        <position position="1"/>
    </location>
</feature>
<gene>
    <name evidence="2" type="ORF">SISNIDRAFT_392605</name>
</gene>
<dbReference type="AlphaFoldDB" id="A0A164QN17"/>
<dbReference type="STRING" id="1314777.A0A164QN17"/>
<feature type="non-terminal residue" evidence="2">
    <location>
        <position position="151"/>
    </location>
</feature>
<evidence type="ECO:0000313" key="3">
    <source>
        <dbReference type="Proteomes" id="UP000076722"/>
    </source>
</evidence>
<dbReference type="OrthoDB" id="3267748at2759"/>
<evidence type="ECO:0000259" key="1">
    <source>
        <dbReference type="Pfam" id="PF03732"/>
    </source>
</evidence>
<organism evidence="2 3">
    <name type="scientific">Sistotremastrum niveocremeum HHB9708</name>
    <dbReference type="NCBI Taxonomy" id="1314777"/>
    <lineage>
        <taxon>Eukaryota</taxon>
        <taxon>Fungi</taxon>
        <taxon>Dikarya</taxon>
        <taxon>Basidiomycota</taxon>
        <taxon>Agaricomycotina</taxon>
        <taxon>Agaricomycetes</taxon>
        <taxon>Sistotremastrales</taxon>
        <taxon>Sistotremastraceae</taxon>
        <taxon>Sertulicium</taxon>
        <taxon>Sertulicium niveocremeum</taxon>
    </lineage>
</organism>
<proteinExistence type="predicted"/>
<protein>
    <recommendedName>
        <fullName evidence="1">Retrotransposon gag domain-containing protein</fullName>
    </recommendedName>
</protein>
<keyword evidence="3" id="KW-1185">Reference proteome</keyword>
<accession>A0A164QN17</accession>
<evidence type="ECO:0000313" key="2">
    <source>
        <dbReference type="EMBL" id="KZS89810.1"/>
    </source>
</evidence>
<sequence length="151" mass="17747">IKPKEPAVYDGEDDYTRFQKFVYDCVGYMREGRVPANEQVWHLRNSVSGKALELYTREVVTSHRRTPLSLDNFLTKLFKHCFSPHFKTEMKTKLLRLRQNGREVRDFTTEIQDLSKLVGGIDEEIQRSILWQGADSYIVREWKAKGYDPST</sequence>
<feature type="domain" description="Retrotransposon gag" evidence="1">
    <location>
        <begin position="47"/>
        <end position="133"/>
    </location>
</feature>
<name>A0A164QN17_9AGAM</name>
<reference evidence="2 3" key="1">
    <citation type="journal article" date="2016" name="Mol. Biol. Evol.">
        <title>Comparative Genomics of Early-Diverging Mushroom-Forming Fungi Provides Insights into the Origins of Lignocellulose Decay Capabilities.</title>
        <authorList>
            <person name="Nagy L.G."/>
            <person name="Riley R."/>
            <person name="Tritt A."/>
            <person name="Adam C."/>
            <person name="Daum C."/>
            <person name="Floudas D."/>
            <person name="Sun H."/>
            <person name="Yadav J.S."/>
            <person name="Pangilinan J."/>
            <person name="Larsson K.H."/>
            <person name="Matsuura K."/>
            <person name="Barry K."/>
            <person name="Labutti K."/>
            <person name="Kuo R."/>
            <person name="Ohm R.A."/>
            <person name="Bhattacharya S.S."/>
            <person name="Shirouzu T."/>
            <person name="Yoshinaga Y."/>
            <person name="Martin F.M."/>
            <person name="Grigoriev I.V."/>
            <person name="Hibbett D.S."/>
        </authorList>
    </citation>
    <scope>NUCLEOTIDE SEQUENCE [LARGE SCALE GENOMIC DNA]</scope>
    <source>
        <strain evidence="2 3">HHB9708</strain>
    </source>
</reference>
<dbReference type="EMBL" id="KV419425">
    <property type="protein sequence ID" value="KZS89810.1"/>
    <property type="molecule type" value="Genomic_DNA"/>
</dbReference>
<dbReference type="InterPro" id="IPR005162">
    <property type="entry name" value="Retrotrans_gag_dom"/>
</dbReference>